<dbReference type="GO" id="GO:0006357">
    <property type="term" value="P:regulation of transcription by RNA polymerase II"/>
    <property type="evidence" value="ECO:0007669"/>
    <property type="project" value="TreeGrafter"/>
</dbReference>
<evidence type="ECO:0000313" key="3">
    <source>
        <dbReference type="Proteomes" id="UP000683360"/>
    </source>
</evidence>
<feature type="compositionally biased region" description="Polar residues" evidence="1">
    <location>
        <begin position="142"/>
        <end position="157"/>
    </location>
</feature>
<dbReference type="PANTHER" id="PTHR13964:SF27">
    <property type="entry name" value="HAT-TRICK, ISOFORM D"/>
    <property type="match status" value="1"/>
</dbReference>
<evidence type="ECO:0000313" key="2">
    <source>
        <dbReference type="EMBL" id="CAG2213093.1"/>
    </source>
</evidence>
<dbReference type="AlphaFoldDB" id="A0A8S3S1L1"/>
<gene>
    <name evidence="2" type="ORF">MEDL_27025</name>
</gene>
<feature type="compositionally biased region" description="Polar residues" evidence="1">
    <location>
        <begin position="69"/>
        <end position="128"/>
    </location>
</feature>
<feature type="compositionally biased region" description="Basic and acidic residues" evidence="1">
    <location>
        <begin position="43"/>
        <end position="54"/>
    </location>
</feature>
<feature type="region of interest" description="Disordered" evidence="1">
    <location>
        <begin position="1"/>
        <end position="194"/>
    </location>
</feature>
<organism evidence="2 3">
    <name type="scientific">Mytilus edulis</name>
    <name type="common">Blue mussel</name>
    <dbReference type="NCBI Taxonomy" id="6550"/>
    <lineage>
        <taxon>Eukaryota</taxon>
        <taxon>Metazoa</taxon>
        <taxon>Spiralia</taxon>
        <taxon>Lophotrochozoa</taxon>
        <taxon>Mollusca</taxon>
        <taxon>Bivalvia</taxon>
        <taxon>Autobranchia</taxon>
        <taxon>Pteriomorphia</taxon>
        <taxon>Mytilida</taxon>
        <taxon>Mytiloidea</taxon>
        <taxon>Mytilidae</taxon>
        <taxon>Mytilinae</taxon>
        <taxon>Mytilus</taxon>
    </lineage>
</organism>
<name>A0A8S3S1L1_MYTED</name>
<reference evidence="2" key="1">
    <citation type="submission" date="2021-03" db="EMBL/GenBank/DDBJ databases">
        <authorList>
            <person name="Bekaert M."/>
        </authorList>
    </citation>
    <scope>NUCLEOTIDE SEQUENCE</scope>
</reference>
<sequence length="294" mass="33005">MEKKKVKKKTKKKETFDSDSSDIDHKKVKTSNKPVTKSKKRLKDGDDLDRRSLMSDDDSSVTSEKCDTDNPSVSTEVNNSNTVINTNESKTSADTIEISEQTDTATTGAFENTPPTSPEQETNTCDIQSQDHSHDSHKNIVVMSTEQHQYESQAGNTSPSSSNEGSVGSGNVAGSDSSADAPKRKGEENQSLLEKRNQSLMEVIVMKATIKLLDPHLLLNPRPRSPRTPKYNLNLEEGKYLEGEERITFLMEKAQEIRKIYMDLKAEVATIDRRRKRAKRKDRESFQGTDQEHV</sequence>
<feature type="compositionally biased region" description="Basic residues" evidence="1">
    <location>
        <begin position="26"/>
        <end position="42"/>
    </location>
</feature>
<comment type="caution">
    <text evidence="2">The sequence shown here is derived from an EMBL/GenBank/DDBJ whole genome shotgun (WGS) entry which is preliminary data.</text>
</comment>
<protein>
    <submittedName>
        <fullName evidence="2">ARID4A</fullName>
    </submittedName>
</protein>
<dbReference type="InterPro" id="IPR051232">
    <property type="entry name" value="ARID/SWI1_ChromRemod"/>
</dbReference>
<feature type="compositionally biased region" description="Basic and acidic residues" evidence="1">
    <location>
        <begin position="129"/>
        <end position="138"/>
    </location>
</feature>
<dbReference type="EMBL" id="CAJPWZ010001325">
    <property type="protein sequence ID" value="CAG2213093.1"/>
    <property type="molecule type" value="Genomic_DNA"/>
</dbReference>
<dbReference type="Proteomes" id="UP000683360">
    <property type="component" value="Unassembled WGS sequence"/>
</dbReference>
<feature type="compositionally biased region" description="Basic and acidic residues" evidence="1">
    <location>
        <begin position="181"/>
        <end position="194"/>
    </location>
</feature>
<dbReference type="OrthoDB" id="6288829at2759"/>
<keyword evidence="3" id="KW-1185">Reference proteome</keyword>
<evidence type="ECO:0000256" key="1">
    <source>
        <dbReference type="SAM" id="MobiDB-lite"/>
    </source>
</evidence>
<dbReference type="PANTHER" id="PTHR13964">
    <property type="entry name" value="RBP-RELATED"/>
    <property type="match status" value="1"/>
</dbReference>
<proteinExistence type="predicted"/>
<feature type="region of interest" description="Disordered" evidence="1">
    <location>
        <begin position="274"/>
        <end position="294"/>
    </location>
</feature>
<feature type="compositionally biased region" description="Basic residues" evidence="1">
    <location>
        <begin position="1"/>
        <end position="12"/>
    </location>
</feature>
<dbReference type="GO" id="GO:0000976">
    <property type="term" value="F:transcription cis-regulatory region binding"/>
    <property type="evidence" value="ECO:0007669"/>
    <property type="project" value="TreeGrafter"/>
</dbReference>
<feature type="compositionally biased region" description="Low complexity" evidence="1">
    <location>
        <begin position="158"/>
        <end position="180"/>
    </location>
</feature>
<feature type="compositionally biased region" description="Basic and acidic residues" evidence="1">
    <location>
        <begin position="281"/>
        <end position="294"/>
    </location>
</feature>
<accession>A0A8S3S1L1</accession>
<dbReference type="GO" id="GO:0005634">
    <property type="term" value="C:nucleus"/>
    <property type="evidence" value="ECO:0007669"/>
    <property type="project" value="TreeGrafter"/>
</dbReference>